<evidence type="ECO:0000313" key="4">
    <source>
        <dbReference type="EMBL" id="RVW17599.1"/>
    </source>
</evidence>
<dbReference type="Gene3D" id="1.25.40.20">
    <property type="entry name" value="Ankyrin repeat-containing domain"/>
    <property type="match status" value="1"/>
</dbReference>
<name>A0A438C388_VITVI</name>
<organism evidence="4 5">
    <name type="scientific">Vitis vinifera</name>
    <name type="common">Grape</name>
    <dbReference type="NCBI Taxonomy" id="29760"/>
    <lineage>
        <taxon>Eukaryota</taxon>
        <taxon>Viridiplantae</taxon>
        <taxon>Streptophyta</taxon>
        <taxon>Embryophyta</taxon>
        <taxon>Tracheophyta</taxon>
        <taxon>Spermatophyta</taxon>
        <taxon>Magnoliopsida</taxon>
        <taxon>eudicotyledons</taxon>
        <taxon>Gunneridae</taxon>
        <taxon>Pentapetalae</taxon>
        <taxon>rosids</taxon>
        <taxon>Vitales</taxon>
        <taxon>Vitaceae</taxon>
        <taxon>Viteae</taxon>
        <taxon>Vitis</taxon>
    </lineage>
</organism>
<dbReference type="EMBL" id="QGNW01002575">
    <property type="protein sequence ID" value="RVW17599.1"/>
    <property type="molecule type" value="Genomic_DNA"/>
</dbReference>
<proteinExistence type="predicted"/>
<gene>
    <name evidence="4" type="ORF">CK203_096720</name>
</gene>
<evidence type="ECO:0000256" key="3">
    <source>
        <dbReference type="PROSITE-ProRule" id="PRU00023"/>
    </source>
</evidence>
<reference evidence="4 5" key="1">
    <citation type="journal article" date="2018" name="PLoS Genet.">
        <title>Population sequencing reveals clonal diversity and ancestral inbreeding in the grapevine cultivar Chardonnay.</title>
        <authorList>
            <person name="Roach M.J."/>
            <person name="Johnson D.L."/>
            <person name="Bohlmann J."/>
            <person name="van Vuuren H.J."/>
            <person name="Jones S.J."/>
            <person name="Pretorius I.S."/>
            <person name="Schmidt S.A."/>
            <person name="Borneman A.R."/>
        </authorList>
    </citation>
    <scope>NUCLEOTIDE SEQUENCE [LARGE SCALE GENOMIC DNA]</scope>
    <source>
        <strain evidence="5">cv. Chardonnay</strain>
        <tissue evidence="4">Leaf</tissue>
    </source>
</reference>
<feature type="repeat" description="ANK" evidence="3">
    <location>
        <begin position="95"/>
        <end position="127"/>
    </location>
</feature>
<dbReference type="InterPro" id="IPR036770">
    <property type="entry name" value="Ankyrin_rpt-contain_sf"/>
</dbReference>
<dbReference type="Pfam" id="PF13637">
    <property type="entry name" value="Ank_4"/>
    <property type="match status" value="1"/>
</dbReference>
<dbReference type="SMART" id="SM00248">
    <property type="entry name" value="ANK"/>
    <property type="match status" value="1"/>
</dbReference>
<evidence type="ECO:0000256" key="2">
    <source>
        <dbReference type="ARBA" id="ARBA00023043"/>
    </source>
</evidence>
<dbReference type="AlphaFoldDB" id="A0A438C388"/>
<accession>A0A438C388</accession>
<dbReference type="PANTHER" id="PTHR24171:SF8">
    <property type="entry name" value="BRCA1-ASSOCIATED RING DOMAIN PROTEIN 1"/>
    <property type="match status" value="1"/>
</dbReference>
<keyword evidence="2 3" id="KW-0040">ANK repeat</keyword>
<dbReference type="InterPro" id="IPR002110">
    <property type="entry name" value="Ankyrin_rpt"/>
</dbReference>
<dbReference type="SUPFAM" id="SSF48403">
    <property type="entry name" value="Ankyrin repeat"/>
    <property type="match status" value="1"/>
</dbReference>
<dbReference type="Proteomes" id="UP000288805">
    <property type="component" value="Unassembled WGS sequence"/>
</dbReference>
<evidence type="ECO:0000313" key="5">
    <source>
        <dbReference type="Proteomes" id="UP000288805"/>
    </source>
</evidence>
<protein>
    <submittedName>
        <fullName evidence="4">Uncharacterized protein</fullName>
    </submittedName>
</protein>
<dbReference type="PROSITE" id="PS50088">
    <property type="entry name" value="ANK_REPEAT"/>
    <property type="match status" value="1"/>
</dbReference>
<dbReference type="PANTHER" id="PTHR24171">
    <property type="entry name" value="ANKYRIN REPEAT DOMAIN-CONTAINING PROTEIN 39-RELATED"/>
    <property type="match status" value="1"/>
</dbReference>
<sequence length="180" mass="20045">MMMKGWALVNWYYLCKGEKELVNHILIHCSLACTLWHLLCSFFGVSWNPPRLVKEVSLGWHGGWEKCRKAARYDDIDDVKIIASAGVSLDSKDSQGRTALHMAAANGHLDVVEFLISSGVDVAQVPQQIENLKTLLATSLKFPSNYFGDGSHMVCPALPSKHWAPQYSLDFLSPCGRILI</sequence>
<evidence type="ECO:0000256" key="1">
    <source>
        <dbReference type="ARBA" id="ARBA00022737"/>
    </source>
</evidence>
<dbReference type="PROSITE" id="PS50297">
    <property type="entry name" value="ANK_REP_REGION"/>
    <property type="match status" value="1"/>
</dbReference>
<keyword evidence="1" id="KW-0677">Repeat</keyword>
<comment type="caution">
    <text evidence="4">The sequence shown here is derived from an EMBL/GenBank/DDBJ whole genome shotgun (WGS) entry which is preliminary data.</text>
</comment>